<proteinExistence type="predicted"/>
<dbReference type="Gene3D" id="3.10.350.10">
    <property type="entry name" value="LysM domain"/>
    <property type="match status" value="2"/>
</dbReference>
<dbReference type="SUPFAM" id="SSF54106">
    <property type="entry name" value="LysM domain"/>
    <property type="match status" value="2"/>
</dbReference>
<dbReference type="EMBL" id="CP048000">
    <property type="protein sequence ID" value="QHQ61232.1"/>
    <property type="molecule type" value="Genomic_DNA"/>
</dbReference>
<dbReference type="Proteomes" id="UP000464314">
    <property type="component" value="Chromosome"/>
</dbReference>
<feature type="domain" description="LysM" evidence="1">
    <location>
        <begin position="51"/>
        <end position="96"/>
    </location>
</feature>
<dbReference type="CDD" id="cd00118">
    <property type="entry name" value="LysM"/>
    <property type="match status" value="2"/>
</dbReference>
<feature type="domain" description="LysM" evidence="1">
    <location>
        <begin position="2"/>
        <end position="46"/>
    </location>
</feature>
<dbReference type="Gene3D" id="3.20.20.80">
    <property type="entry name" value="Glycosidases"/>
    <property type="match status" value="1"/>
</dbReference>
<protein>
    <submittedName>
        <fullName evidence="2">LysM peptidoglycan-binding domain-containing protein</fullName>
    </submittedName>
</protein>
<name>A0A6P1TM60_9FIRM</name>
<dbReference type="Pfam" id="PF01476">
    <property type="entry name" value="LysM"/>
    <property type="match status" value="2"/>
</dbReference>
<sequence>MIIHVVQPGETIYSIAVTYNVSVTRLVEENGLINPENLVVGQTIVITYPSQVYIVQAGDSLSSIAEAFGVTRMQLLRNNPFLSDRDVIYQGETIVISYDTQNRTSINAYAYPFINRDVLRKTLPYLTYLTIFNYRAIENGEIVGNDETEVIQISKEYGVAPIMSLSTLTYQGTSDIEVVNSILYNESILNQHIENILSILRSKGYYGINITLTNLNQENRQGHENYITRLSSRLKSEGFILFITINPEPLSARMKYHLNGWIILF</sequence>
<dbReference type="PROSITE" id="PS51782">
    <property type="entry name" value="LYSM"/>
    <property type="match status" value="2"/>
</dbReference>
<accession>A0A6P1TM60</accession>
<evidence type="ECO:0000313" key="3">
    <source>
        <dbReference type="Proteomes" id="UP000464314"/>
    </source>
</evidence>
<dbReference type="AlphaFoldDB" id="A0A6P1TM60"/>
<dbReference type="GO" id="GO:0008932">
    <property type="term" value="F:lytic endotransglycosylase activity"/>
    <property type="evidence" value="ECO:0007669"/>
    <property type="project" value="TreeGrafter"/>
</dbReference>
<evidence type="ECO:0000313" key="2">
    <source>
        <dbReference type="EMBL" id="QHQ61232.1"/>
    </source>
</evidence>
<organism evidence="2 3">
    <name type="scientific">Anaerocolumna sedimenticola</name>
    <dbReference type="NCBI Taxonomy" id="2696063"/>
    <lineage>
        <taxon>Bacteria</taxon>
        <taxon>Bacillati</taxon>
        <taxon>Bacillota</taxon>
        <taxon>Clostridia</taxon>
        <taxon>Lachnospirales</taxon>
        <taxon>Lachnospiraceae</taxon>
        <taxon>Anaerocolumna</taxon>
    </lineage>
</organism>
<dbReference type="PANTHER" id="PTHR33734:SF22">
    <property type="entry name" value="MEMBRANE-BOUND LYTIC MUREIN TRANSGLYCOSYLASE D"/>
    <property type="match status" value="1"/>
</dbReference>
<gene>
    <name evidence="2" type="ORF">Ana3638_10985</name>
</gene>
<dbReference type="RefSeq" id="WP_161838058.1">
    <property type="nucleotide sequence ID" value="NZ_CP048000.1"/>
</dbReference>
<dbReference type="InterPro" id="IPR018392">
    <property type="entry name" value="LysM"/>
</dbReference>
<evidence type="ECO:0000259" key="1">
    <source>
        <dbReference type="PROSITE" id="PS51782"/>
    </source>
</evidence>
<dbReference type="SMART" id="SM00257">
    <property type="entry name" value="LysM"/>
    <property type="match status" value="2"/>
</dbReference>
<dbReference type="InterPro" id="IPR036779">
    <property type="entry name" value="LysM_dom_sf"/>
</dbReference>
<reference evidence="2 3" key="1">
    <citation type="submission" date="2020-01" db="EMBL/GenBank/DDBJ databases">
        <title>Genome analysis of Anaerocolumna sp. CBA3638.</title>
        <authorList>
            <person name="Kim J."/>
            <person name="Roh S.W."/>
        </authorList>
    </citation>
    <scope>NUCLEOTIDE SEQUENCE [LARGE SCALE GENOMIC DNA]</scope>
    <source>
        <strain evidence="2 3">CBA3638</strain>
    </source>
</reference>
<dbReference type="InterPro" id="IPR017853">
    <property type="entry name" value="GH"/>
</dbReference>
<dbReference type="PANTHER" id="PTHR33734">
    <property type="entry name" value="LYSM DOMAIN-CONTAINING GPI-ANCHORED PROTEIN 2"/>
    <property type="match status" value="1"/>
</dbReference>
<keyword evidence="3" id="KW-1185">Reference proteome</keyword>
<dbReference type="SUPFAM" id="SSF51445">
    <property type="entry name" value="(Trans)glycosidases"/>
    <property type="match status" value="1"/>
</dbReference>
<dbReference type="KEGG" id="anr:Ana3638_10985"/>